<gene>
    <name evidence="2" type="ORF">SCHCODRAFT_105993</name>
</gene>
<dbReference type="Proteomes" id="UP000007431">
    <property type="component" value="Unassembled WGS sequence"/>
</dbReference>
<protein>
    <submittedName>
        <fullName evidence="2">Uncharacterized protein</fullName>
    </submittedName>
</protein>
<dbReference type="EMBL" id="GL377303">
    <property type="protein sequence ID" value="EFJ01266.1"/>
    <property type="molecule type" value="Genomic_DNA"/>
</dbReference>
<keyword evidence="3" id="KW-1185">Reference proteome</keyword>
<evidence type="ECO:0000313" key="3">
    <source>
        <dbReference type="Proteomes" id="UP000007431"/>
    </source>
</evidence>
<evidence type="ECO:0000256" key="1">
    <source>
        <dbReference type="SAM" id="MobiDB-lite"/>
    </source>
</evidence>
<dbReference type="RefSeq" id="XP_003036168.1">
    <property type="nucleotide sequence ID" value="XM_003036122.1"/>
</dbReference>
<accession>D8PT74</accession>
<dbReference type="GeneID" id="9597177"/>
<dbReference type="AlphaFoldDB" id="D8PT74"/>
<sequence length="688" mass="75865">MHISQIYAENLLPLREGYPLWIPEPDEELPMCYRQSGVRIGDVGVIGQDGGFQFIFNICSSADDPVNQCGVPPSFERIDMGATSYKSTYYSRDGAFVQSADFARNVIGVEAGADATIVPAGAGFGIEFSVGKDEGAILALPRGGSRRDARQRRAYEIQIQRHGQEWYTYVRDTLGWMIDNGDLYLVTGVDKAATWGALAFRDTQRSREVSFQFTATPVANAALRHQYQWRHITSQSARQGPDAGVQMYDDDGEPAENQCVFVRGYKIMLRRELWSRTRATGLKVFDFTGPRNFGKSISLKAASSSSASASSAAKGKARQAEPTDICVDSADGSSGTFNDEEDGSRSGGNSSSEEENRSAEGGVSWELVPAWSTPCHPCDALNKYILDNSDCNIAFTHDDLWTCMASHVDVVRDLKSQAISTRYDLETMGSGAVTLRYREDVEGMKLGQRDAEEDLTMSGLKMSSEIASWPSLDKNVKKYENIEDSAVPEPEGNPVYKQEGSPESYLFRQEEWSPNDMQWEPSAESWELRENPPSLWASPASQMISSETLEPDPEGTNVLSRIHSPCPHSFSPFVEAGMSRYGSPPAYPRFFSTESPSSRSLDSTASCGASFDGGKAYGYRILLATESRRRAARRASLNSTRAGPILTCPVIGSYSDTREQDDIFMLSPRLRKSLQYARLAPRAPQTQA</sequence>
<dbReference type="eggNOG" id="ENOG502T1H2">
    <property type="taxonomic scope" value="Eukaryota"/>
</dbReference>
<feature type="non-terminal residue" evidence="2">
    <location>
        <position position="688"/>
    </location>
</feature>
<dbReference type="HOGENOM" id="CLU_021108_6_2_1"/>
<feature type="region of interest" description="Disordered" evidence="1">
    <location>
        <begin position="308"/>
        <end position="363"/>
    </location>
</feature>
<proteinExistence type="predicted"/>
<dbReference type="STRING" id="578458.D8PT74"/>
<evidence type="ECO:0000313" key="2">
    <source>
        <dbReference type="EMBL" id="EFJ01266.1"/>
    </source>
</evidence>
<name>D8PT74_SCHCM</name>
<dbReference type="VEuPathDB" id="FungiDB:SCHCODRAFT_02682424"/>
<dbReference type="KEGG" id="scm:SCHCO_02682424"/>
<reference evidence="2 3" key="1">
    <citation type="journal article" date="2010" name="Nat. Biotechnol.">
        <title>Genome sequence of the model mushroom Schizophyllum commune.</title>
        <authorList>
            <person name="Ohm R.A."/>
            <person name="de Jong J.F."/>
            <person name="Lugones L.G."/>
            <person name="Aerts A."/>
            <person name="Kothe E."/>
            <person name="Stajich J.E."/>
            <person name="de Vries R.P."/>
            <person name="Record E."/>
            <person name="Levasseur A."/>
            <person name="Baker S.E."/>
            <person name="Bartholomew K.A."/>
            <person name="Coutinho P.M."/>
            <person name="Erdmann S."/>
            <person name="Fowler T.J."/>
            <person name="Gathman A.C."/>
            <person name="Lombard V."/>
            <person name="Henrissat B."/>
            <person name="Knabe N."/>
            <person name="Kuees U."/>
            <person name="Lilly W.W."/>
            <person name="Lindquist E."/>
            <person name="Lucas S."/>
            <person name="Magnuson J.K."/>
            <person name="Piumi F."/>
            <person name="Raudaskoski M."/>
            <person name="Salamov A."/>
            <person name="Schmutz J."/>
            <person name="Schwarze F.W.M.R."/>
            <person name="vanKuyk P.A."/>
            <person name="Horton J.S."/>
            <person name="Grigoriev I.V."/>
            <person name="Woesten H.A.B."/>
        </authorList>
    </citation>
    <scope>NUCLEOTIDE SEQUENCE [LARGE SCALE GENOMIC DNA]</scope>
    <source>
        <strain evidence="3">H4-8 / FGSC 9210</strain>
    </source>
</reference>
<dbReference type="InParanoid" id="D8PT74"/>
<organism evidence="3">
    <name type="scientific">Schizophyllum commune (strain H4-8 / FGSC 9210)</name>
    <name type="common">Split gill fungus</name>
    <dbReference type="NCBI Taxonomy" id="578458"/>
    <lineage>
        <taxon>Eukaryota</taxon>
        <taxon>Fungi</taxon>
        <taxon>Dikarya</taxon>
        <taxon>Basidiomycota</taxon>
        <taxon>Agaricomycotina</taxon>
        <taxon>Agaricomycetes</taxon>
        <taxon>Agaricomycetidae</taxon>
        <taxon>Agaricales</taxon>
        <taxon>Schizophyllaceae</taxon>
        <taxon>Schizophyllum</taxon>
    </lineage>
</organism>
<dbReference type="OrthoDB" id="2662290at2759"/>